<proteinExistence type="inferred from homology"/>
<keyword evidence="7" id="KW-0472">Membrane</keyword>
<dbReference type="Gene3D" id="3.30.980.40">
    <property type="match status" value="1"/>
</dbReference>
<evidence type="ECO:0000256" key="4">
    <source>
        <dbReference type="ARBA" id="ARBA00023125"/>
    </source>
</evidence>
<feature type="transmembrane region" description="Helical" evidence="7">
    <location>
        <begin position="15"/>
        <end position="34"/>
    </location>
</feature>
<evidence type="ECO:0000256" key="3">
    <source>
        <dbReference type="ARBA" id="ARBA00022840"/>
    </source>
</evidence>
<keyword evidence="7" id="KW-0812">Transmembrane</keyword>
<evidence type="ECO:0000256" key="5">
    <source>
        <dbReference type="PROSITE-ProRule" id="PRU00289"/>
    </source>
</evidence>
<evidence type="ECO:0000256" key="2">
    <source>
        <dbReference type="ARBA" id="ARBA00022741"/>
    </source>
</evidence>
<comment type="caution">
    <text evidence="9">The sequence shown here is derived from an EMBL/GenBank/DDBJ whole genome shotgun (WGS) entry which is preliminary data.</text>
</comment>
<name>A0A948RX39_UNCEI</name>
<dbReference type="InterPro" id="IPR041027">
    <property type="entry name" value="FtsK_alpha"/>
</dbReference>
<dbReference type="InterPro" id="IPR002543">
    <property type="entry name" value="FtsK_dom"/>
</dbReference>
<feature type="transmembrane region" description="Helical" evidence="7">
    <location>
        <begin position="46"/>
        <end position="66"/>
    </location>
</feature>
<accession>A0A948RX39</accession>
<dbReference type="InterPro" id="IPR050206">
    <property type="entry name" value="FtsK/SpoIIIE/SftA"/>
</dbReference>
<dbReference type="CDD" id="cd01127">
    <property type="entry name" value="TrwB_TraG_TraD_VirD4"/>
    <property type="match status" value="1"/>
</dbReference>
<comment type="similarity">
    <text evidence="1">Belongs to the FtsK/SpoIIIE/SftA family.</text>
</comment>
<dbReference type="SUPFAM" id="SSF52540">
    <property type="entry name" value="P-loop containing nucleoside triphosphate hydrolases"/>
    <property type="match status" value="1"/>
</dbReference>
<keyword evidence="2 5" id="KW-0547">Nucleotide-binding</keyword>
<dbReference type="PANTHER" id="PTHR22683">
    <property type="entry name" value="SPORULATION PROTEIN RELATED"/>
    <property type="match status" value="1"/>
</dbReference>
<dbReference type="Pfam" id="PF01580">
    <property type="entry name" value="FtsK_SpoIIIE"/>
    <property type="match status" value="1"/>
</dbReference>
<keyword evidence="7" id="KW-1133">Transmembrane helix</keyword>
<feature type="binding site" evidence="5">
    <location>
        <begin position="447"/>
        <end position="454"/>
    </location>
    <ligand>
        <name>ATP</name>
        <dbReference type="ChEBI" id="CHEBI:30616"/>
    </ligand>
</feature>
<feature type="region of interest" description="Disordered" evidence="6">
    <location>
        <begin position="262"/>
        <end position="300"/>
    </location>
</feature>
<dbReference type="InterPro" id="IPR003593">
    <property type="entry name" value="AAA+_ATPase"/>
</dbReference>
<reference evidence="9" key="1">
    <citation type="submission" date="2021-05" db="EMBL/GenBank/DDBJ databases">
        <title>Energy efficiency and biological interactions define the core microbiome of deep oligotrophic groundwater.</title>
        <authorList>
            <person name="Mehrshad M."/>
            <person name="Lopez-Fernandez M."/>
            <person name="Bell E."/>
            <person name="Bernier-Latmani R."/>
            <person name="Bertilsson S."/>
            <person name="Dopson M."/>
        </authorList>
    </citation>
    <scope>NUCLEOTIDE SEQUENCE</scope>
    <source>
        <strain evidence="9">Modern_marine.mb.64</strain>
    </source>
</reference>
<feature type="transmembrane region" description="Helical" evidence="7">
    <location>
        <begin position="140"/>
        <end position="166"/>
    </location>
</feature>
<dbReference type="EMBL" id="JAHJDP010000018">
    <property type="protein sequence ID" value="MBU2689839.1"/>
    <property type="molecule type" value="Genomic_DNA"/>
</dbReference>
<sequence length="773" mass="84326">MARSNAKREGDRGRSLTLALLLGALTALTGLSLLTVNDPTLGRTPYAGLPSNLAGYFGIIVADFWIRLVGRTVIWGLLPLSLVWSLRLAWSWFRLRLGRSSLAYIFFLIMTCVAGASLFTTEDPCRWGSTGRAGLEILSVFGPGGAPIVAVTLWLILLAATLRLIVPQPIQEALSRQATLGLSWVVNLVIAGLSSLGRVLSSAVLRLFDRYSPAHPPTQASGSTRGSKGGKKRSRPSRGELLQGPNGAEEVAVTGGEAPRIVVPQMVTGTREPEEDLLTGSDRELKPQRLSGPFPLPSLDLLTDSPPGEGQVDREEIFQKSQLLERVLGEFGIVGEVGEVHPGPVITRYEFTPGSGVRIAQIVSRADDIALALKASRVRLLAPIPGKAAVGIEVPNAHPATIYLKEVVSTDLFLRSKEPLLITLGKDIAGHPFCAMLDRMPHLLVAGTTGSGKSMFLHTIIMSLLLRRTPDEVRFILIDPKRLEFTPYNGIPHLLAPVVTDAREASRILIWLLREMDRRYLIFARLGVRNIQGYRDLPPTDDDDEPREILPMLVVIVDELADLMMTGTHEIENAITRLAQMARAVGIHLVLATQRPSVDVLTGIIKANFPARIAFQVASKTDSRTILDSNGAESLLGAGDMLFIPPGKSQAHRLHAPLIPDEDRDAIIAYLQELASSQPEGAMTLLDEKALSEEVPNDADEDSLLDDAKRIVIQHQQGSTSLLQRKLRIGYTRAARLIDMLERRGIVGPFEGSKAREVLIDRENLETEIVRDA</sequence>
<organism evidence="9 10">
    <name type="scientific">Eiseniibacteriota bacterium</name>
    <dbReference type="NCBI Taxonomy" id="2212470"/>
    <lineage>
        <taxon>Bacteria</taxon>
        <taxon>Candidatus Eiseniibacteriota</taxon>
    </lineage>
</organism>
<dbReference type="Gene3D" id="1.10.10.10">
    <property type="entry name" value="Winged helix-like DNA-binding domain superfamily/Winged helix DNA-binding domain"/>
    <property type="match status" value="1"/>
</dbReference>
<dbReference type="PANTHER" id="PTHR22683:SF41">
    <property type="entry name" value="DNA TRANSLOCASE FTSK"/>
    <property type="match status" value="1"/>
</dbReference>
<dbReference type="InterPro" id="IPR018541">
    <property type="entry name" value="Ftsk_gamma"/>
</dbReference>
<dbReference type="InterPro" id="IPR036388">
    <property type="entry name" value="WH-like_DNA-bd_sf"/>
</dbReference>
<feature type="region of interest" description="Disordered" evidence="6">
    <location>
        <begin position="215"/>
        <end position="246"/>
    </location>
</feature>
<protein>
    <submittedName>
        <fullName evidence="9">DNA translocase FtsK</fullName>
    </submittedName>
</protein>
<evidence type="ECO:0000259" key="8">
    <source>
        <dbReference type="PROSITE" id="PS50901"/>
    </source>
</evidence>
<feature type="transmembrane region" description="Helical" evidence="7">
    <location>
        <begin position="102"/>
        <end position="120"/>
    </location>
</feature>
<dbReference type="PROSITE" id="PS50901">
    <property type="entry name" value="FTSK"/>
    <property type="match status" value="1"/>
</dbReference>
<keyword evidence="3 5" id="KW-0067">ATP-binding</keyword>
<dbReference type="Gene3D" id="3.40.50.300">
    <property type="entry name" value="P-loop containing nucleotide triphosphate hydrolases"/>
    <property type="match status" value="1"/>
</dbReference>
<dbReference type="Pfam" id="PF17854">
    <property type="entry name" value="FtsK_alpha"/>
    <property type="match status" value="1"/>
</dbReference>
<dbReference type="Pfam" id="PF09397">
    <property type="entry name" value="FtsK_gamma"/>
    <property type="match status" value="1"/>
</dbReference>
<dbReference type="SMART" id="SM00382">
    <property type="entry name" value="AAA"/>
    <property type="match status" value="1"/>
</dbReference>
<dbReference type="Proteomes" id="UP000777784">
    <property type="component" value="Unassembled WGS sequence"/>
</dbReference>
<dbReference type="InterPro" id="IPR036390">
    <property type="entry name" value="WH_DNA-bd_sf"/>
</dbReference>
<keyword evidence="4" id="KW-0238">DNA-binding</keyword>
<evidence type="ECO:0000256" key="6">
    <source>
        <dbReference type="SAM" id="MobiDB-lite"/>
    </source>
</evidence>
<gene>
    <name evidence="9" type="ORF">KJ970_02850</name>
</gene>
<dbReference type="SUPFAM" id="SSF46785">
    <property type="entry name" value="Winged helix' DNA-binding domain"/>
    <property type="match status" value="1"/>
</dbReference>
<evidence type="ECO:0000313" key="9">
    <source>
        <dbReference type="EMBL" id="MBU2689839.1"/>
    </source>
</evidence>
<dbReference type="SMART" id="SM00843">
    <property type="entry name" value="Ftsk_gamma"/>
    <property type="match status" value="1"/>
</dbReference>
<feature type="transmembrane region" description="Helical" evidence="7">
    <location>
        <begin position="72"/>
        <end position="90"/>
    </location>
</feature>
<evidence type="ECO:0000313" key="10">
    <source>
        <dbReference type="Proteomes" id="UP000777784"/>
    </source>
</evidence>
<evidence type="ECO:0000256" key="1">
    <source>
        <dbReference type="ARBA" id="ARBA00006474"/>
    </source>
</evidence>
<dbReference type="GO" id="GO:0003677">
    <property type="term" value="F:DNA binding"/>
    <property type="evidence" value="ECO:0007669"/>
    <property type="project" value="UniProtKB-KW"/>
</dbReference>
<evidence type="ECO:0000256" key="7">
    <source>
        <dbReference type="SAM" id="Phobius"/>
    </source>
</evidence>
<dbReference type="AlphaFoldDB" id="A0A948RX39"/>
<feature type="domain" description="FtsK" evidence="8">
    <location>
        <begin position="417"/>
        <end position="624"/>
    </location>
</feature>
<dbReference type="InterPro" id="IPR027417">
    <property type="entry name" value="P-loop_NTPase"/>
</dbReference>
<feature type="transmembrane region" description="Helical" evidence="7">
    <location>
        <begin position="178"/>
        <end position="200"/>
    </location>
</feature>
<dbReference type="GO" id="GO:0005524">
    <property type="term" value="F:ATP binding"/>
    <property type="evidence" value="ECO:0007669"/>
    <property type="project" value="UniProtKB-UniRule"/>
</dbReference>